<dbReference type="Pfam" id="PF02661">
    <property type="entry name" value="Fic"/>
    <property type="match status" value="1"/>
</dbReference>
<dbReference type="PANTHER" id="PTHR13504">
    <property type="entry name" value="FIDO DOMAIN-CONTAINING PROTEIN DDB_G0283145"/>
    <property type="match status" value="1"/>
</dbReference>
<dbReference type="PANTHER" id="PTHR13504:SF38">
    <property type="entry name" value="FIDO DOMAIN-CONTAINING PROTEIN"/>
    <property type="match status" value="1"/>
</dbReference>
<dbReference type="RefSeq" id="WP_232188555.1">
    <property type="nucleotide sequence ID" value="NZ_JAIOAP010000016.1"/>
</dbReference>
<organism evidence="2 3">
    <name type="scientific">Cohnella silvisoli</name>
    <dbReference type="NCBI Taxonomy" id="2873699"/>
    <lineage>
        <taxon>Bacteria</taxon>
        <taxon>Bacillati</taxon>
        <taxon>Bacillota</taxon>
        <taxon>Bacilli</taxon>
        <taxon>Bacillales</taxon>
        <taxon>Paenibacillaceae</taxon>
        <taxon>Cohnella</taxon>
    </lineage>
</organism>
<proteinExistence type="predicted"/>
<protein>
    <submittedName>
        <fullName evidence="2">Fic family protein</fullName>
    </submittedName>
</protein>
<gene>
    <name evidence="2" type="ORF">QJS35_25945</name>
</gene>
<sequence length="241" mass="27877">MFEQIDKKKSLLDQKKPLPVHTLRSIREHLIINWTYHSNAIEGNTLTLSETKVALEGITVGGKTIKEHLEAINHKDAILYVEEIVKNQESLSEWQIKSIHRLILKGIEDEYAGVYRKENVIISGAQHIPPDAVQVQLKMERFINWYEHEGQQLHPVERAAIIHIDFVGIHPFIDGNGRTSRLLLNFELMKNGYPPIVIQKENRSEYYAALSHAHTNRDNTIFVSLVAEMMDQTFDYYLKLV</sequence>
<dbReference type="Gene3D" id="1.10.3290.10">
    <property type="entry name" value="Fido-like domain"/>
    <property type="match status" value="1"/>
</dbReference>
<dbReference type="PROSITE" id="PS51459">
    <property type="entry name" value="FIDO"/>
    <property type="match status" value="1"/>
</dbReference>
<dbReference type="InterPro" id="IPR036597">
    <property type="entry name" value="Fido-like_dom_sf"/>
</dbReference>
<reference evidence="2 3" key="1">
    <citation type="journal article" date="2023" name="Genome Announc.">
        <title>Pan-Genome Analyses of the Genus Cohnella and Proposal of the Novel Species Cohnella silvisoli sp. nov., Isolated from Forest Soil.</title>
        <authorList>
            <person name="Wang C."/>
            <person name="Mao L."/>
            <person name="Bao G."/>
            <person name="Zhu H."/>
        </authorList>
    </citation>
    <scope>NUCLEOTIDE SEQUENCE [LARGE SCALE GENOMIC DNA]</scope>
    <source>
        <strain evidence="2 3">NL03-T5-1</strain>
    </source>
</reference>
<dbReference type="InterPro" id="IPR003812">
    <property type="entry name" value="Fido"/>
</dbReference>
<comment type="caution">
    <text evidence="2">The sequence shown here is derived from an EMBL/GenBank/DDBJ whole genome shotgun (WGS) entry which is preliminary data.</text>
</comment>
<evidence type="ECO:0000313" key="3">
    <source>
        <dbReference type="Proteomes" id="UP001493487"/>
    </source>
</evidence>
<keyword evidence="3" id="KW-1185">Reference proteome</keyword>
<name>A0ABV1L1E1_9BACL</name>
<evidence type="ECO:0000259" key="1">
    <source>
        <dbReference type="PROSITE" id="PS51459"/>
    </source>
</evidence>
<dbReference type="SUPFAM" id="SSF140931">
    <property type="entry name" value="Fic-like"/>
    <property type="match status" value="1"/>
</dbReference>
<dbReference type="Proteomes" id="UP001493487">
    <property type="component" value="Unassembled WGS sequence"/>
</dbReference>
<dbReference type="EMBL" id="JASKHM010000017">
    <property type="protein sequence ID" value="MEQ4485828.1"/>
    <property type="molecule type" value="Genomic_DNA"/>
</dbReference>
<evidence type="ECO:0000313" key="2">
    <source>
        <dbReference type="EMBL" id="MEQ4485828.1"/>
    </source>
</evidence>
<dbReference type="InterPro" id="IPR040198">
    <property type="entry name" value="Fido_containing"/>
</dbReference>
<feature type="domain" description="Fido" evidence="1">
    <location>
        <begin position="91"/>
        <end position="228"/>
    </location>
</feature>
<accession>A0ABV1L1E1</accession>